<comment type="pathway">
    <text evidence="5">Amino-acid biosynthesis; D-alanine biosynthesis; D-alanine from L-alanine: step 1/1.</text>
</comment>
<dbReference type="InterPro" id="IPR000821">
    <property type="entry name" value="Ala_racemase"/>
</dbReference>
<feature type="modified residue" description="N6-(pyridoxal phosphate)lysine" evidence="5 6">
    <location>
        <position position="35"/>
    </location>
</feature>
<dbReference type="InterPro" id="IPR009006">
    <property type="entry name" value="Ala_racemase/Decarboxylase_C"/>
</dbReference>
<accession>A0A0P9CM99</accession>
<dbReference type="InterPro" id="IPR011079">
    <property type="entry name" value="Ala_racemase_C"/>
</dbReference>
<dbReference type="Gene3D" id="2.40.37.10">
    <property type="entry name" value="Lyase, Ornithine Decarboxylase, Chain A, domain 1"/>
    <property type="match status" value="1"/>
</dbReference>
<comment type="cofactor">
    <cofactor evidence="2 5 6">
        <name>pyridoxal 5'-phosphate</name>
        <dbReference type="ChEBI" id="CHEBI:597326"/>
    </cofactor>
</comment>
<feature type="active site" description="Proton acceptor; specific for D-alanine" evidence="5">
    <location>
        <position position="35"/>
    </location>
</feature>
<dbReference type="InterPro" id="IPR001608">
    <property type="entry name" value="Ala_racemase_N"/>
</dbReference>
<reference evidence="10" key="1">
    <citation type="submission" date="2016-10" db="EMBL/GenBank/DDBJ databases">
        <authorList>
            <person name="Varghese N."/>
        </authorList>
    </citation>
    <scope>NUCLEOTIDE SEQUENCE [LARGE SCALE GENOMIC DNA]</scope>
    <source>
        <strain evidence="10">HL 19</strain>
    </source>
</reference>
<gene>
    <name evidence="9" type="ORF">SAMN05661077_0688</name>
</gene>
<dbReference type="Pfam" id="PF01168">
    <property type="entry name" value="Ala_racemase_N"/>
    <property type="match status" value="1"/>
</dbReference>
<comment type="similarity">
    <text evidence="5">Belongs to the alanine racemase family.</text>
</comment>
<feature type="binding site" evidence="5 7">
    <location>
        <position position="307"/>
    </location>
    <ligand>
        <name>substrate</name>
    </ligand>
</feature>
<organism evidence="9 10">
    <name type="scientific">Thiohalorhabdus denitrificans</name>
    <dbReference type="NCBI Taxonomy" id="381306"/>
    <lineage>
        <taxon>Bacteria</taxon>
        <taxon>Pseudomonadati</taxon>
        <taxon>Pseudomonadota</taxon>
        <taxon>Gammaproteobacteria</taxon>
        <taxon>Thiohalorhabdales</taxon>
        <taxon>Thiohalorhabdaceae</taxon>
        <taxon>Thiohalorhabdus</taxon>
    </lineage>
</organism>
<dbReference type="PRINTS" id="PR00992">
    <property type="entry name" value="ALARACEMASE"/>
</dbReference>
<dbReference type="InterPro" id="IPR020622">
    <property type="entry name" value="Ala_racemase_pyridoxalP-BS"/>
</dbReference>
<evidence type="ECO:0000259" key="8">
    <source>
        <dbReference type="SMART" id="SM01005"/>
    </source>
</evidence>
<evidence type="ECO:0000313" key="9">
    <source>
        <dbReference type="EMBL" id="SCX85504.1"/>
    </source>
</evidence>
<dbReference type="SUPFAM" id="SSF50621">
    <property type="entry name" value="Alanine racemase C-terminal domain-like"/>
    <property type="match status" value="1"/>
</dbReference>
<evidence type="ECO:0000256" key="6">
    <source>
        <dbReference type="PIRSR" id="PIRSR600821-50"/>
    </source>
</evidence>
<dbReference type="RefSeq" id="WP_054966195.1">
    <property type="nucleotide sequence ID" value="NZ_FMUN01000001.1"/>
</dbReference>
<dbReference type="SMART" id="SM01005">
    <property type="entry name" value="Ala_racemase_C"/>
    <property type="match status" value="1"/>
</dbReference>
<keyword evidence="3 5" id="KW-0663">Pyridoxal phosphate</keyword>
<dbReference type="GO" id="GO:0030632">
    <property type="term" value="P:D-alanine biosynthetic process"/>
    <property type="evidence" value="ECO:0007669"/>
    <property type="project" value="UniProtKB-UniRule"/>
</dbReference>
<dbReference type="PATRIC" id="fig|381306.5.peg.365"/>
<dbReference type="EC" id="5.1.1.1" evidence="5"/>
<dbReference type="GO" id="GO:0008784">
    <property type="term" value="F:alanine racemase activity"/>
    <property type="evidence" value="ECO:0007669"/>
    <property type="project" value="UniProtKB-UniRule"/>
</dbReference>
<dbReference type="HAMAP" id="MF_01201">
    <property type="entry name" value="Ala_racemase"/>
    <property type="match status" value="1"/>
</dbReference>
<name>A0A0P9CM99_9GAMM</name>
<evidence type="ECO:0000256" key="2">
    <source>
        <dbReference type="ARBA" id="ARBA00001933"/>
    </source>
</evidence>
<proteinExistence type="inferred from homology"/>
<dbReference type="Gene3D" id="3.20.20.10">
    <property type="entry name" value="Alanine racemase"/>
    <property type="match status" value="1"/>
</dbReference>
<dbReference type="PANTHER" id="PTHR30511">
    <property type="entry name" value="ALANINE RACEMASE"/>
    <property type="match status" value="1"/>
</dbReference>
<dbReference type="GO" id="GO:0030170">
    <property type="term" value="F:pyridoxal phosphate binding"/>
    <property type="evidence" value="ECO:0007669"/>
    <property type="project" value="UniProtKB-UniRule"/>
</dbReference>
<dbReference type="OrthoDB" id="9813814at2"/>
<dbReference type="GO" id="GO:0005829">
    <property type="term" value="C:cytosol"/>
    <property type="evidence" value="ECO:0007669"/>
    <property type="project" value="TreeGrafter"/>
</dbReference>
<evidence type="ECO:0000256" key="1">
    <source>
        <dbReference type="ARBA" id="ARBA00000316"/>
    </source>
</evidence>
<dbReference type="InterPro" id="IPR029066">
    <property type="entry name" value="PLP-binding_barrel"/>
</dbReference>
<dbReference type="STRING" id="381306.AN478_08585"/>
<dbReference type="Proteomes" id="UP000183104">
    <property type="component" value="Unassembled WGS sequence"/>
</dbReference>
<keyword evidence="4 5" id="KW-0413">Isomerase</keyword>
<protein>
    <recommendedName>
        <fullName evidence="5">Alanine racemase</fullName>
        <ecNumber evidence="5">5.1.1.1</ecNumber>
    </recommendedName>
</protein>
<feature type="binding site" evidence="5 7">
    <location>
        <position position="133"/>
    </location>
    <ligand>
        <name>substrate</name>
    </ligand>
</feature>
<dbReference type="NCBIfam" id="TIGR00492">
    <property type="entry name" value="alr"/>
    <property type="match status" value="1"/>
</dbReference>
<comment type="function">
    <text evidence="5">Catalyzes the interconversion of L-alanine and D-alanine. May also act on other amino acids.</text>
</comment>
<dbReference type="Pfam" id="PF00842">
    <property type="entry name" value="Ala_racemase_C"/>
    <property type="match status" value="1"/>
</dbReference>
<feature type="domain" description="Alanine racemase C-terminal" evidence="8">
    <location>
        <begin position="238"/>
        <end position="362"/>
    </location>
</feature>
<dbReference type="EMBL" id="FMUN01000001">
    <property type="protein sequence ID" value="SCX85504.1"/>
    <property type="molecule type" value="Genomic_DNA"/>
</dbReference>
<comment type="catalytic activity">
    <reaction evidence="1 5">
        <text>L-alanine = D-alanine</text>
        <dbReference type="Rhea" id="RHEA:20249"/>
        <dbReference type="ChEBI" id="CHEBI:57416"/>
        <dbReference type="ChEBI" id="CHEBI:57972"/>
        <dbReference type="EC" id="5.1.1.1"/>
    </reaction>
</comment>
<feature type="active site" description="Proton acceptor; specific for L-alanine" evidence="5">
    <location>
        <position position="259"/>
    </location>
</feature>
<dbReference type="FunFam" id="3.20.20.10:FF:000002">
    <property type="entry name" value="Alanine racemase"/>
    <property type="match status" value="1"/>
</dbReference>
<keyword evidence="10" id="KW-1185">Reference proteome</keyword>
<evidence type="ECO:0000256" key="3">
    <source>
        <dbReference type="ARBA" id="ARBA00022898"/>
    </source>
</evidence>
<evidence type="ECO:0000256" key="5">
    <source>
        <dbReference type="HAMAP-Rule" id="MF_01201"/>
    </source>
</evidence>
<dbReference type="PROSITE" id="PS00395">
    <property type="entry name" value="ALANINE_RACEMASE"/>
    <property type="match status" value="1"/>
</dbReference>
<dbReference type="UniPathway" id="UPA00042">
    <property type="reaction ID" value="UER00497"/>
</dbReference>
<evidence type="ECO:0000256" key="7">
    <source>
        <dbReference type="PIRSR" id="PIRSR600821-52"/>
    </source>
</evidence>
<dbReference type="PANTHER" id="PTHR30511:SF0">
    <property type="entry name" value="ALANINE RACEMASE, CATABOLIC-RELATED"/>
    <property type="match status" value="1"/>
</dbReference>
<dbReference type="AlphaFoldDB" id="A0A0P9CM99"/>
<evidence type="ECO:0000313" key="10">
    <source>
        <dbReference type="Proteomes" id="UP000183104"/>
    </source>
</evidence>
<dbReference type="SUPFAM" id="SSF51419">
    <property type="entry name" value="PLP-binding barrel"/>
    <property type="match status" value="1"/>
</dbReference>
<sequence>MGRPSLVRVSARALAHNLEVARRHAIGSRVMTVVKADAYGHGLEWAAGVLEEGGADAFGVACIEEGIRLREAGVRRPVFILEGFFQREELRAVQALDLGLVLHRPEQVDAVLEEATPEAPIPCFLKADTGMHRLGLDHDEVPAQAERLARAPGVAWQGLLSHMARADTPDDPYNDQQVRCLRELGASVDGGCPLSLANSAAVLARPEAHLDWVRPGLMLYGASPLEGWSGADLGLEPVLRLESSVITVRHLEPGQWLGYGTAFQAEEPMRVGVVPLGYGDGYPRHLGTGTPVRVGDRETRTLGRVCMDMIFVDLTSLPEAGEGARVELLGPAVPAEALARQAGTIPYEILCGLRNRLRRVTE</sequence>
<evidence type="ECO:0000256" key="4">
    <source>
        <dbReference type="ARBA" id="ARBA00023235"/>
    </source>
</evidence>